<feature type="transmembrane region" description="Helical" evidence="1">
    <location>
        <begin position="31"/>
        <end position="47"/>
    </location>
</feature>
<proteinExistence type="predicted"/>
<dbReference type="InterPro" id="IPR019235">
    <property type="entry name" value="DUF2178_TM"/>
</dbReference>
<dbReference type="EMBL" id="VSSQ01000017">
    <property type="protein sequence ID" value="MPL62340.1"/>
    <property type="molecule type" value="Genomic_DNA"/>
</dbReference>
<feature type="transmembrane region" description="Helical" evidence="1">
    <location>
        <begin position="68"/>
        <end position="89"/>
    </location>
</feature>
<accession>A0A644T656</accession>
<evidence type="ECO:0008006" key="3">
    <source>
        <dbReference type="Google" id="ProtNLM"/>
    </source>
</evidence>
<name>A0A644T656_9ZZZZ</name>
<keyword evidence="1" id="KW-0472">Membrane</keyword>
<evidence type="ECO:0000313" key="2">
    <source>
        <dbReference type="EMBL" id="MPL62340.1"/>
    </source>
</evidence>
<feature type="transmembrane region" description="Helical" evidence="1">
    <location>
        <begin position="9"/>
        <end position="25"/>
    </location>
</feature>
<keyword evidence="1" id="KW-1133">Transmembrane helix</keyword>
<comment type="caution">
    <text evidence="2">The sequence shown here is derived from an EMBL/GenBank/DDBJ whole genome shotgun (WGS) entry which is preliminary data.</text>
</comment>
<gene>
    <name evidence="2" type="ORF">SDC9_07954</name>
</gene>
<protein>
    <recommendedName>
        <fullName evidence="3">DUF2178 domain-containing protein</fullName>
    </recommendedName>
</protein>
<organism evidence="2">
    <name type="scientific">bioreactor metagenome</name>
    <dbReference type="NCBI Taxonomy" id="1076179"/>
    <lineage>
        <taxon>unclassified sequences</taxon>
        <taxon>metagenomes</taxon>
        <taxon>ecological metagenomes</taxon>
    </lineage>
</organism>
<dbReference type="AlphaFoldDB" id="A0A644T656"/>
<dbReference type="Pfam" id="PF09946">
    <property type="entry name" value="DUF2178"/>
    <property type="match status" value="1"/>
</dbReference>
<feature type="transmembrane region" description="Helical" evidence="1">
    <location>
        <begin position="95"/>
        <end position="116"/>
    </location>
</feature>
<keyword evidence="1" id="KW-0812">Transmembrane</keyword>
<reference evidence="2" key="1">
    <citation type="submission" date="2019-08" db="EMBL/GenBank/DDBJ databases">
        <authorList>
            <person name="Kucharzyk K."/>
            <person name="Murdoch R.W."/>
            <person name="Higgins S."/>
            <person name="Loffler F."/>
        </authorList>
    </citation>
    <scope>NUCLEOTIDE SEQUENCE</scope>
</reference>
<sequence>MTYKKFKKINIILTVILGMIFGISISLKYIMLPIVAFIVFSLINLYLRKRVVEIISDERDFKIAGESASLSLKIFSIIGVIIALVLYYLDNNAEYKLISLTLSFSVCILMLLYSFIFKIKINKNN</sequence>
<evidence type="ECO:0000256" key="1">
    <source>
        <dbReference type="SAM" id="Phobius"/>
    </source>
</evidence>